<dbReference type="InterPro" id="IPR001478">
    <property type="entry name" value="PDZ"/>
</dbReference>
<organism evidence="10 11">
    <name type="scientific">Idiomarina baltica OS145</name>
    <dbReference type="NCBI Taxonomy" id="314276"/>
    <lineage>
        <taxon>Bacteria</taxon>
        <taxon>Pseudomonadati</taxon>
        <taxon>Pseudomonadota</taxon>
        <taxon>Gammaproteobacteria</taxon>
        <taxon>Alteromonadales</taxon>
        <taxon>Idiomarinaceae</taxon>
        <taxon>Idiomarina</taxon>
    </lineage>
</organism>
<dbReference type="NCBIfam" id="TIGR02037">
    <property type="entry name" value="degP_htrA_DO"/>
    <property type="match status" value="1"/>
</dbReference>
<evidence type="ECO:0000256" key="5">
    <source>
        <dbReference type="ARBA" id="ARBA00022737"/>
    </source>
</evidence>
<comment type="similarity">
    <text evidence="2">Belongs to the peptidase S1C family.</text>
</comment>
<keyword evidence="3" id="KW-0645">Protease</keyword>
<dbReference type="PANTHER" id="PTHR22939">
    <property type="entry name" value="SERINE PROTEASE FAMILY S1C HTRA-RELATED"/>
    <property type="match status" value="1"/>
</dbReference>
<evidence type="ECO:0000256" key="7">
    <source>
        <dbReference type="ARBA" id="ARBA00022801"/>
    </source>
</evidence>
<dbReference type="InterPro" id="IPR041489">
    <property type="entry name" value="PDZ_6"/>
</dbReference>
<sequence length="425" mass="44704">FGADDEKPTLAPMLEDVTPAVVNISVKGKREVRQRVPDALRFFFGPNAPSERVQERPFRGLGSGVIIDADKGYVVTNNHVIDDASEIVVTLKNGREYDAKLVGRDEQSDIALLQIEDAEDLTDIEIGKSSELRVGDFVVAIGNPFGLGQTVTSGIVSALSRANLGIEELENFIQTDAAINSGNSGGALVTLDGKLIGINTAILGPNGGNIGIGFAIPADMMRNLVQQLIEFGEVRRGVLGVRGNDLNSDIADALDISVSEGAFVAEVVPESAADKAGIQSGDVIVSVNGDEIASFQELGALISTLGSGTKVDLELIRDGERQDVQVTLDAQDTETSAQSIHPALEGATLEADGSNDGIRITEVETGSPAARIGLEKGDIIKGANRQPISNLGDLREAIDNAGDVVALSIQRGNSVRYLMLRNPAS</sequence>
<evidence type="ECO:0000256" key="6">
    <source>
        <dbReference type="ARBA" id="ARBA00022764"/>
    </source>
</evidence>
<dbReference type="SUPFAM" id="SSF50494">
    <property type="entry name" value="Trypsin-like serine proteases"/>
    <property type="match status" value="1"/>
</dbReference>
<dbReference type="Pfam" id="PF13180">
    <property type="entry name" value="PDZ_2"/>
    <property type="match status" value="1"/>
</dbReference>
<dbReference type="Gene3D" id="2.40.10.120">
    <property type="match status" value="1"/>
</dbReference>
<dbReference type="InterPro" id="IPR011782">
    <property type="entry name" value="Pept_S1C_Do"/>
</dbReference>
<evidence type="ECO:0000313" key="10">
    <source>
        <dbReference type="EMBL" id="EAQ31085.1"/>
    </source>
</evidence>
<protein>
    <submittedName>
        <fullName evidence="10">Periplasmic trypsin-like serine protease</fullName>
    </submittedName>
</protein>
<dbReference type="RefSeq" id="WP_006956852.1">
    <property type="nucleotide sequence ID" value="NZ_CH672409.1"/>
</dbReference>
<dbReference type="PANTHER" id="PTHR22939:SF129">
    <property type="entry name" value="SERINE PROTEASE HTRA2, MITOCHONDRIAL"/>
    <property type="match status" value="1"/>
</dbReference>
<feature type="domain" description="PDZ" evidence="9">
    <location>
        <begin position="325"/>
        <end position="413"/>
    </location>
</feature>
<evidence type="ECO:0000256" key="3">
    <source>
        <dbReference type="ARBA" id="ARBA00022670"/>
    </source>
</evidence>
<keyword evidence="5" id="KW-0677">Repeat</keyword>
<dbReference type="Pfam" id="PF13365">
    <property type="entry name" value="Trypsin_2"/>
    <property type="match status" value="1"/>
</dbReference>
<feature type="domain" description="PDZ" evidence="9">
    <location>
        <begin position="228"/>
        <end position="319"/>
    </location>
</feature>
<evidence type="ECO:0000256" key="4">
    <source>
        <dbReference type="ARBA" id="ARBA00022729"/>
    </source>
</evidence>
<evidence type="ECO:0000259" key="9">
    <source>
        <dbReference type="PROSITE" id="PS50106"/>
    </source>
</evidence>
<dbReference type="PRINTS" id="PR00834">
    <property type="entry name" value="PROTEASES2C"/>
</dbReference>
<reference evidence="10 11" key="1">
    <citation type="submission" date="2006-01" db="EMBL/GenBank/DDBJ databases">
        <authorList>
            <person name="Brettar I."/>
            <person name="Hofle M."/>
            <person name="Ferriera S."/>
            <person name="Johnson J."/>
            <person name="Kravitz S."/>
            <person name="Halpern A."/>
            <person name="Remington K."/>
            <person name="Beeson K."/>
            <person name="Tran B."/>
            <person name="Rogers Y.-H."/>
            <person name="Friedman R."/>
            <person name="Venter J.C."/>
        </authorList>
    </citation>
    <scope>NUCLEOTIDE SEQUENCE [LARGE SCALE GENOMIC DNA]</scope>
    <source>
        <strain evidence="10 11">OS145</strain>
    </source>
</reference>
<dbReference type="InterPro" id="IPR036034">
    <property type="entry name" value="PDZ_sf"/>
</dbReference>
<keyword evidence="11" id="KW-1185">Reference proteome</keyword>
<dbReference type="CDD" id="cd23084">
    <property type="entry name" value="cpPDZ2_DegP-like"/>
    <property type="match status" value="1"/>
</dbReference>
<dbReference type="EMBL" id="AAMX01000025">
    <property type="protein sequence ID" value="EAQ31085.1"/>
    <property type="molecule type" value="Genomic_DNA"/>
</dbReference>
<evidence type="ECO:0000256" key="1">
    <source>
        <dbReference type="ARBA" id="ARBA00004418"/>
    </source>
</evidence>
<dbReference type="InterPro" id="IPR009003">
    <property type="entry name" value="Peptidase_S1_PA"/>
</dbReference>
<keyword evidence="7" id="KW-0378">Hydrolase</keyword>
<name>A0ABM9WJI5_9GAMM</name>
<dbReference type="PROSITE" id="PS50106">
    <property type="entry name" value="PDZ"/>
    <property type="match status" value="2"/>
</dbReference>
<keyword evidence="4" id="KW-0732">Signal</keyword>
<keyword evidence="6" id="KW-0574">Periplasm</keyword>
<comment type="subcellular location">
    <subcellularLocation>
        <location evidence="1">Periplasm</location>
    </subcellularLocation>
</comment>
<dbReference type="InterPro" id="IPR001940">
    <property type="entry name" value="Peptidase_S1C"/>
</dbReference>
<dbReference type="CDD" id="cd10839">
    <property type="entry name" value="cpPDZ1_DegP-like"/>
    <property type="match status" value="1"/>
</dbReference>
<evidence type="ECO:0000256" key="8">
    <source>
        <dbReference type="ARBA" id="ARBA00022825"/>
    </source>
</evidence>
<dbReference type="SMART" id="SM00228">
    <property type="entry name" value="PDZ"/>
    <property type="match status" value="2"/>
</dbReference>
<evidence type="ECO:0000313" key="11">
    <source>
        <dbReference type="Proteomes" id="UP000016543"/>
    </source>
</evidence>
<evidence type="ECO:0000256" key="2">
    <source>
        <dbReference type="ARBA" id="ARBA00010541"/>
    </source>
</evidence>
<proteinExistence type="inferred from homology"/>
<dbReference type="Proteomes" id="UP000016543">
    <property type="component" value="Unassembled WGS sequence"/>
</dbReference>
<comment type="caution">
    <text evidence="10">The sequence shown here is derived from an EMBL/GenBank/DDBJ whole genome shotgun (WGS) entry which is preliminary data.</text>
</comment>
<feature type="non-terminal residue" evidence="10">
    <location>
        <position position="1"/>
    </location>
</feature>
<dbReference type="Pfam" id="PF17820">
    <property type="entry name" value="PDZ_6"/>
    <property type="match status" value="1"/>
</dbReference>
<dbReference type="Gene3D" id="2.30.42.10">
    <property type="match status" value="2"/>
</dbReference>
<keyword evidence="8" id="KW-0720">Serine protease</keyword>
<accession>A0ABM9WJI5</accession>
<gene>
    <name evidence="10" type="ORF">OS145_05340</name>
</gene>
<dbReference type="SUPFAM" id="SSF50156">
    <property type="entry name" value="PDZ domain-like"/>
    <property type="match status" value="2"/>
</dbReference>